<protein>
    <submittedName>
        <fullName evidence="1">YdeI/OmpD-associated family protein</fullName>
    </submittedName>
</protein>
<keyword evidence="2" id="KW-1185">Reference proteome</keyword>
<dbReference type="InterPro" id="IPR015018">
    <property type="entry name" value="DUF1905"/>
</dbReference>
<proteinExistence type="predicted"/>
<dbReference type="RefSeq" id="WP_233391079.1">
    <property type="nucleotide sequence ID" value="NZ_JAJTWT010000003.1"/>
</dbReference>
<dbReference type="Proteomes" id="UP001201463">
    <property type="component" value="Unassembled WGS sequence"/>
</dbReference>
<accession>A0ABS8XC41</accession>
<organism evidence="1 2">
    <name type="scientific">Pelomonas caseinilytica</name>
    <dbReference type="NCBI Taxonomy" id="2906763"/>
    <lineage>
        <taxon>Bacteria</taxon>
        <taxon>Pseudomonadati</taxon>
        <taxon>Pseudomonadota</taxon>
        <taxon>Betaproteobacteria</taxon>
        <taxon>Burkholderiales</taxon>
        <taxon>Sphaerotilaceae</taxon>
        <taxon>Roseateles</taxon>
    </lineage>
</organism>
<dbReference type="Gene3D" id="2.40.30.100">
    <property type="entry name" value="AF2212/PG0164-like"/>
    <property type="match status" value="1"/>
</dbReference>
<comment type="caution">
    <text evidence="1">The sequence shown here is derived from an EMBL/GenBank/DDBJ whole genome shotgun (WGS) entry which is preliminary data.</text>
</comment>
<dbReference type="SUPFAM" id="SSF141694">
    <property type="entry name" value="AF2212/PG0164-like"/>
    <property type="match status" value="1"/>
</dbReference>
<dbReference type="Pfam" id="PF08922">
    <property type="entry name" value="DUF1905"/>
    <property type="match status" value="1"/>
</dbReference>
<evidence type="ECO:0000313" key="1">
    <source>
        <dbReference type="EMBL" id="MCE4537260.1"/>
    </source>
</evidence>
<dbReference type="InterPro" id="IPR037079">
    <property type="entry name" value="AF2212/PG0164-like_sf"/>
</dbReference>
<dbReference type="EMBL" id="JAJTWT010000003">
    <property type="protein sequence ID" value="MCE4537260.1"/>
    <property type="molecule type" value="Genomic_DNA"/>
</dbReference>
<reference evidence="1 2" key="1">
    <citation type="submission" date="2021-12" db="EMBL/GenBank/DDBJ databases">
        <title>Genome seq of p7.</title>
        <authorList>
            <person name="Seo T."/>
        </authorList>
    </citation>
    <scope>NUCLEOTIDE SEQUENCE [LARGE SCALE GENOMIC DNA]</scope>
    <source>
        <strain evidence="1 2">P7</strain>
    </source>
</reference>
<dbReference type="Pfam" id="PF13376">
    <property type="entry name" value="OmdA"/>
    <property type="match status" value="1"/>
</dbReference>
<gene>
    <name evidence="1" type="ORF">LXT12_08360</name>
</gene>
<evidence type="ECO:0000313" key="2">
    <source>
        <dbReference type="Proteomes" id="UP001201463"/>
    </source>
</evidence>
<name>A0ABS8XC41_9BURK</name>
<sequence length="166" mass="18454">MTNTPTPGQKISFQADLEDWAEGMDYCAVRVPAEVTEALGTTGPVLVLARVNDSEPFQVSLFPVGGGQHYIRIKAKVRRETHTKTGDRIRIRFTVLDRSDVVVPDDLASALSSEGVEDAFNALPPGKRNFLIRRIDEAAKPETRERRIQDAVVAAHERREKMADRG</sequence>